<feature type="disulfide bond" evidence="2">
    <location>
        <begin position="160"/>
        <end position="221"/>
    </location>
</feature>
<dbReference type="InterPro" id="IPR036772">
    <property type="entry name" value="SRCR-like_dom_sf"/>
</dbReference>
<dbReference type="PROSITE" id="PS00420">
    <property type="entry name" value="SRCR_1"/>
    <property type="match status" value="2"/>
</dbReference>
<feature type="domain" description="SRCR" evidence="3">
    <location>
        <begin position="15"/>
        <end position="115"/>
    </location>
</feature>
<dbReference type="Gene3D" id="3.10.250.10">
    <property type="entry name" value="SRCR-like domain"/>
    <property type="match status" value="2"/>
</dbReference>
<protein>
    <recommendedName>
        <fullName evidence="3">SRCR domain-containing protein</fullName>
    </recommendedName>
</protein>
<comment type="caution">
    <text evidence="4">The sequence shown here is derived from an EMBL/GenBank/DDBJ whole genome shotgun (WGS) entry which is preliminary data.</text>
</comment>
<keyword evidence="1 2" id="KW-1015">Disulfide bond</keyword>
<dbReference type="PANTHER" id="PTHR48071">
    <property type="entry name" value="SRCR DOMAIN-CONTAINING PROTEIN"/>
    <property type="match status" value="1"/>
</dbReference>
<dbReference type="PROSITE" id="PS50287">
    <property type="entry name" value="SRCR_2"/>
    <property type="match status" value="2"/>
</dbReference>
<accession>A0ABN8RX37</accession>
<dbReference type="PANTHER" id="PTHR48071:SF22">
    <property type="entry name" value="DELETED IN MALIGNANT BRAIN TUMORS 1 PROTEIN-LIKE"/>
    <property type="match status" value="1"/>
</dbReference>
<evidence type="ECO:0000256" key="1">
    <source>
        <dbReference type="ARBA" id="ARBA00023157"/>
    </source>
</evidence>
<dbReference type="SMART" id="SM00202">
    <property type="entry name" value="SR"/>
    <property type="match status" value="2"/>
</dbReference>
<name>A0ABN8RX37_9CNID</name>
<proteinExistence type="predicted"/>
<keyword evidence="5" id="KW-1185">Reference proteome</keyword>
<reference evidence="4 5" key="1">
    <citation type="submission" date="2022-05" db="EMBL/GenBank/DDBJ databases">
        <authorList>
            <consortium name="Genoscope - CEA"/>
            <person name="William W."/>
        </authorList>
    </citation>
    <scope>NUCLEOTIDE SEQUENCE [LARGE SCALE GENOMIC DNA]</scope>
</reference>
<dbReference type="EMBL" id="CALNXK010000351">
    <property type="protein sequence ID" value="CAH3183384.1"/>
    <property type="molecule type" value="Genomic_DNA"/>
</dbReference>
<feature type="disulfide bond" evidence="2">
    <location>
        <begin position="147"/>
        <end position="211"/>
    </location>
</feature>
<evidence type="ECO:0000313" key="5">
    <source>
        <dbReference type="Proteomes" id="UP001159405"/>
    </source>
</evidence>
<feature type="disulfide bond" evidence="2">
    <location>
        <begin position="191"/>
        <end position="201"/>
    </location>
</feature>
<dbReference type="PRINTS" id="PR00258">
    <property type="entry name" value="SPERACTRCPTR"/>
</dbReference>
<dbReference type="SUPFAM" id="SSF56487">
    <property type="entry name" value="SRCR-like"/>
    <property type="match status" value="2"/>
</dbReference>
<feature type="disulfide bond" evidence="2">
    <location>
        <begin position="84"/>
        <end position="94"/>
    </location>
</feature>
<gene>
    <name evidence="4" type="ORF">PLOB_00028500</name>
</gene>
<organism evidence="4 5">
    <name type="scientific">Porites lobata</name>
    <dbReference type="NCBI Taxonomy" id="104759"/>
    <lineage>
        <taxon>Eukaryota</taxon>
        <taxon>Metazoa</taxon>
        <taxon>Cnidaria</taxon>
        <taxon>Anthozoa</taxon>
        <taxon>Hexacorallia</taxon>
        <taxon>Scleractinia</taxon>
        <taxon>Fungiina</taxon>
        <taxon>Poritidae</taxon>
        <taxon>Porites</taxon>
    </lineage>
</organism>
<feature type="disulfide bond" evidence="2">
    <location>
        <begin position="40"/>
        <end position="104"/>
    </location>
</feature>
<feature type="domain" description="SRCR" evidence="3">
    <location>
        <begin position="122"/>
        <end position="222"/>
    </location>
</feature>
<evidence type="ECO:0000256" key="2">
    <source>
        <dbReference type="PROSITE-ProRule" id="PRU00196"/>
    </source>
</evidence>
<dbReference type="Proteomes" id="UP001159405">
    <property type="component" value="Unassembled WGS sequence"/>
</dbReference>
<feature type="disulfide bond" evidence="2">
    <location>
        <begin position="53"/>
        <end position="114"/>
    </location>
</feature>
<dbReference type="Pfam" id="PF00530">
    <property type="entry name" value="SRCR"/>
    <property type="match status" value="2"/>
</dbReference>
<dbReference type="InterPro" id="IPR001190">
    <property type="entry name" value="SRCR"/>
</dbReference>
<evidence type="ECO:0000259" key="3">
    <source>
        <dbReference type="PROSITE" id="PS50287"/>
    </source>
</evidence>
<evidence type="ECO:0000313" key="4">
    <source>
        <dbReference type="EMBL" id="CAH3183384.1"/>
    </source>
</evidence>
<sequence length="258" mass="28446">MQSEYKEKQEDAKALRLVGGSTSSEGRVEVFHNNIWGTVCDDSWDINDARVICRQLGYRDAISSPGSARFGAGRGKIWLDDVNCQGDETSIVDCGHRGWGINNCGHSEDASVICYGLRSAALRLVGGSTCSEGRVEVFHDNIWGTVCDDSWDINDARVICRELGYRDAISSPRYARFGAGRGKIWLDDVNCQGNEASIVDCGHSGWGNNDCRHYEDASVVCYRLHPGGKSAEHVFFVRQPKTIHFLPLSGILIKAINK</sequence>